<dbReference type="AlphaFoldDB" id="A0A9J6GLY8"/>
<accession>A0A9J6GLY8</accession>
<name>A0A9J6GLY8_HAELO</name>
<reference evidence="1 2" key="1">
    <citation type="journal article" date="2020" name="Cell">
        <title>Large-Scale Comparative Analyses of Tick Genomes Elucidate Their Genetic Diversity and Vector Capacities.</title>
        <authorList>
            <consortium name="Tick Genome and Microbiome Consortium (TIGMIC)"/>
            <person name="Jia N."/>
            <person name="Wang J."/>
            <person name="Shi W."/>
            <person name="Du L."/>
            <person name="Sun Y."/>
            <person name="Zhan W."/>
            <person name="Jiang J.F."/>
            <person name="Wang Q."/>
            <person name="Zhang B."/>
            <person name="Ji P."/>
            <person name="Bell-Sakyi L."/>
            <person name="Cui X.M."/>
            <person name="Yuan T.T."/>
            <person name="Jiang B.G."/>
            <person name="Yang W.F."/>
            <person name="Lam T.T."/>
            <person name="Chang Q.C."/>
            <person name="Ding S.J."/>
            <person name="Wang X.J."/>
            <person name="Zhu J.G."/>
            <person name="Ruan X.D."/>
            <person name="Zhao L."/>
            <person name="Wei J.T."/>
            <person name="Ye R.Z."/>
            <person name="Que T.C."/>
            <person name="Du C.H."/>
            <person name="Zhou Y.H."/>
            <person name="Cheng J.X."/>
            <person name="Dai P.F."/>
            <person name="Guo W.B."/>
            <person name="Han X.H."/>
            <person name="Huang E.J."/>
            <person name="Li L.F."/>
            <person name="Wei W."/>
            <person name="Gao Y.C."/>
            <person name="Liu J.Z."/>
            <person name="Shao H.Z."/>
            <person name="Wang X."/>
            <person name="Wang C.C."/>
            <person name="Yang T.C."/>
            <person name="Huo Q.B."/>
            <person name="Li W."/>
            <person name="Chen H.Y."/>
            <person name="Chen S.E."/>
            <person name="Zhou L.G."/>
            <person name="Ni X.B."/>
            <person name="Tian J.H."/>
            <person name="Sheng Y."/>
            <person name="Liu T."/>
            <person name="Pan Y.S."/>
            <person name="Xia L.Y."/>
            <person name="Li J."/>
            <person name="Zhao F."/>
            <person name="Cao W.C."/>
        </authorList>
    </citation>
    <scope>NUCLEOTIDE SEQUENCE [LARGE SCALE GENOMIC DNA]</scope>
    <source>
        <strain evidence="1">HaeL-2018</strain>
    </source>
</reference>
<sequence length="138" mass="15917">MDQSFQKDFILSDIYAHIEIKITSGVQDQTEGSFGILDAFDRGNAKAEAYQKLYDMTKKHKSGIGAQDLFNPDDIEAMLQRKAVTLVPPVSVKLHLRNNCPRIQGRFYISREAAYIWYSIFVTNKDFPLDLFHEINKR</sequence>
<gene>
    <name evidence="1" type="ORF">HPB48_004823</name>
</gene>
<comment type="caution">
    <text evidence="1">The sequence shown here is derived from an EMBL/GenBank/DDBJ whole genome shotgun (WGS) entry which is preliminary data.</text>
</comment>
<protein>
    <submittedName>
        <fullName evidence="1">Uncharacterized protein</fullName>
    </submittedName>
</protein>
<proteinExistence type="predicted"/>
<dbReference type="OrthoDB" id="6487134at2759"/>
<keyword evidence="2" id="KW-1185">Reference proteome</keyword>
<dbReference type="VEuPathDB" id="VectorBase:HLOH_056195"/>
<dbReference type="Proteomes" id="UP000821853">
    <property type="component" value="Unassembled WGS sequence"/>
</dbReference>
<organism evidence="1 2">
    <name type="scientific">Haemaphysalis longicornis</name>
    <name type="common">Bush tick</name>
    <dbReference type="NCBI Taxonomy" id="44386"/>
    <lineage>
        <taxon>Eukaryota</taxon>
        <taxon>Metazoa</taxon>
        <taxon>Ecdysozoa</taxon>
        <taxon>Arthropoda</taxon>
        <taxon>Chelicerata</taxon>
        <taxon>Arachnida</taxon>
        <taxon>Acari</taxon>
        <taxon>Parasitiformes</taxon>
        <taxon>Ixodida</taxon>
        <taxon>Ixodoidea</taxon>
        <taxon>Ixodidae</taxon>
        <taxon>Haemaphysalinae</taxon>
        <taxon>Haemaphysalis</taxon>
    </lineage>
</organism>
<dbReference type="OMA" id="HIEIKIT"/>
<dbReference type="EMBL" id="JABSTR010000008">
    <property type="protein sequence ID" value="KAH9376355.1"/>
    <property type="molecule type" value="Genomic_DNA"/>
</dbReference>
<evidence type="ECO:0000313" key="1">
    <source>
        <dbReference type="EMBL" id="KAH9376355.1"/>
    </source>
</evidence>
<evidence type="ECO:0000313" key="2">
    <source>
        <dbReference type="Proteomes" id="UP000821853"/>
    </source>
</evidence>